<keyword evidence="6" id="KW-0223">Dioxygenase</keyword>
<dbReference type="RefSeq" id="WP_050432602.1">
    <property type="nucleotide sequence ID" value="NZ_CP012159.1"/>
</dbReference>
<evidence type="ECO:0000256" key="3">
    <source>
        <dbReference type="ARBA" id="ARBA00023002"/>
    </source>
</evidence>
<dbReference type="InterPro" id="IPR004294">
    <property type="entry name" value="Carotenoid_Oase"/>
</dbReference>
<dbReference type="AlphaFoldDB" id="A0A0K1EIL7"/>
<accession>A0A0K1EIL7</accession>
<feature type="binding site" evidence="5">
    <location>
        <position position="264"/>
    </location>
    <ligand>
        <name>Fe cation</name>
        <dbReference type="ChEBI" id="CHEBI:24875"/>
        <note>catalytic</note>
    </ligand>
</feature>
<comment type="cofactor">
    <cofactor evidence="5">
        <name>Fe(2+)</name>
        <dbReference type="ChEBI" id="CHEBI:29033"/>
    </cofactor>
    <text evidence="5">Binds 1 Fe(2+) ion per subunit.</text>
</comment>
<protein>
    <submittedName>
        <fullName evidence="6">Dioxygenase</fullName>
    </submittedName>
</protein>
<dbReference type="PANTHER" id="PTHR10543">
    <property type="entry name" value="BETA-CAROTENE DIOXYGENASE"/>
    <property type="match status" value="1"/>
</dbReference>
<keyword evidence="2 5" id="KW-0479">Metal-binding</keyword>
<reference evidence="6 7" key="1">
    <citation type="submission" date="2015-07" db="EMBL/GenBank/DDBJ databases">
        <title>Genome analysis of myxobacterium Chondromyces crocatus Cm c5 reveals a high potential for natural compound synthesis and the genetic basis for the loss of fruiting body formation.</title>
        <authorList>
            <person name="Zaburannyi N."/>
            <person name="Bunk B."/>
            <person name="Maier J."/>
            <person name="Overmann J."/>
            <person name="Mueller R."/>
        </authorList>
    </citation>
    <scope>NUCLEOTIDE SEQUENCE [LARGE SCALE GENOMIC DNA]</scope>
    <source>
        <strain evidence="6 7">Cm c5</strain>
    </source>
</reference>
<feature type="binding site" evidence="5">
    <location>
        <position position="153"/>
    </location>
    <ligand>
        <name>Fe cation</name>
        <dbReference type="ChEBI" id="CHEBI:24875"/>
        <note>catalytic</note>
    </ligand>
</feature>
<evidence type="ECO:0000313" key="6">
    <source>
        <dbReference type="EMBL" id="AKT40706.1"/>
    </source>
</evidence>
<dbReference type="GO" id="GO:0046872">
    <property type="term" value="F:metal ion binding"/>
    <property type="evidence" value="ECO:0007669"/>
    <property type="project" value="UniProtKB-KW"/>
</dbReference>
<feature type="binding site" evidence="5">
    <location>
        <position position="201"/>
    </location>
    <ligand>
        <name>Fe cation</name>
        <dbReference type="ChEBI" id="CHEBI:24875"/>
        <note>catalytic</note>
    </ligand>
</feature>
<evidence type="ECO:0000256" key="2">
    <source>
        <dbReference type="ARBA" id="ARBA00022723"/>
    </source>
</evidence>
<dbReference type="OrthoDB" id="6636843at2"/>
<keyword evidence="4 5" id="KW-0408">Iron</keyword>
<dbReference type="GO" id="GO:0016121">
    <property type="term" value="P:carotene catabolic process"/>
    <property type="evidence" value="ECO:0007669"/>
    <property type="project" value="TreeGrafter"/>
</dbReference>
<proteinExistence type="inferred from homology"/>
<dbReference type="PATRIC" id="fig|52.7.peg.5373"/>
<gene>
    <name evidence="6" type="ORF">CMC5_048620</name>
</gene>
<dbReference type="PANTHER" id="PTHR10543:SF89">
    <property type="entry name" value="CAROTENOID 9,10(9',10')-CLEAVAGE DIOXYGENASE 1"/>
    <property type="match status" value="1"/>
</dbReference>
<evidence type="ECO:0000256" key="5">
    <source>
        <dbReference type="PIRSR" id="PIRSR604294-1"/>
    </source>
</evidence>
<dbReference type="Pfam" id="PF03055">
    <property type="entry name" value="RPE65"/>
    <property type="match status" value="1"/>
</dbReference>
<dbReference type="Proteomes" id="UP000067626">
    <property type="component" value="Chromosome"/>
</dbReference>
<organism evidence="6 7">
    <name type="scientific">Chondromyces crocatus</name>
    <dbReference type="NCBI Taxonomy" id="52"/>
    <lineage>
        <taxon>Bacteria</taxon>
        <taxon>Pseudomonadati</taxon>
        <taxon>Myxococcota</taxon>
        <taxon>Polyangia</taxon>
        <taxon>Polyangiales</taxon>
        <taxon>Polyangiaceae</taxon>
        <taxon>Chondromyces</taxon>
    </lineage>
</organism>
<keyword evidence="3" id="KW-0560">Oxidoreductase</keyword>
<feature type="binding site" evidence="5">
    <location>
        <position position="446"/>
    </location>
    <ligand>
        <name>Fe cation</name>
        <dbReference type="ChEBI" id="CHEBI:24875"/>
        <note>catalytic</note>
    </ligand>
</feature>
<evidence type="ECO:0000313" key="7">
    <source>
        <dbReference type="Proteomes" id="UP000067626"/>
    </source>
</evidence>
<evidence type="ECO:0000256" key="4">
    <source>
        <dbReference type="ARBA" id="ARBA00023004"/>
    </source>
</evidence>
<dbReference type="GO" id="GO:0010436">
    <property type="term" value="F:carotenoid dioxygenase activity"/>
    <property type="evidence" value="ECO:0007669"/>
    <property type="project" value="TreeGrafter"/>
</dbReference>
<dbReference type="STRING" id="52.CMC5_048620"/>
<name>A0A0K1EIL7_CHOCO</name>
<comment type="similarity">
    <text evidence="1">Belongs to the carotenoid oxygenase family.</text>
</comment>
<evidence type="ECO:0000256" key="1">
    <source>
        <dbReference type="ARBA" id="ARBA00006787"/>
    </source>
</evidence>
<sequence>MSTNPYLEGPFAPVREEVTEHHLPVTGRIPPELNGRYFRNGPNPAIVADPHRHHWMSGEGMIHGVRLREGRAEWYRNRWVRSGAVADRLGEPRRGAPVAADLDFAANTHVVSHAGRILALIEAGATIYELTHDLETVGVFDFLGTRQEGFTAHPKLDPRTGELHAVAYVGGLDHVQYLVVDPSGAVARTTNLPVAGASLMHDFALTEDHVVIYDHSVRYRMEAISRGELTPFFWDDAHPARVGLLPRRGGEIRWMELPPCYVSHTMNAYDEGGRVIVDLMRYAGPFDANAHAAPPPSLERWTLDPVAGTVRSHPLDARIQEFPRVNERFVSRPYRYGYTVCCGPMIGAMTPGGSSAPVEATTNALIKHDFERGVTVTREFGLHAAASEPVFVPRADATDEDDGYLLAFVHHPERDAADLVILAAQDLTGEPLARIHLPSRVPLGFHGSWVMDDPDLRPT</sequence>
<dbReference type="EMBL" id="CP012159">
    <property type="protein sequence ID" value="AKT40706.1"/>
    <property type="molecule type" value="Genomic_DNA"/>
</dbReference>
<keyword evidence="7" id="KW-1185">Reference proteome</keyword>
<dbReference type="KEGG" id="ccro:CMC5_048620"/>